<keyword evidence="2" id="KW-1185">Reference proteome</keyword>
<dbReference type="Proteomes" id="UP000006001">
    <property type="component" value="Unassembled WGS sequence"/>
</dbReference>
<dbReference type="EMBL" id="ACUX02000007">
    <property type="protein sequence ID" value="EEZ61032.1"/>
    <property type="molecule type" value="Genomic_DNA"/>
</dbReference>
<dbReference type="HOGENOM" id="CLU_2939351_0_0_11"/>
<reference evidence="1" key="1">
    <citation type="submission" date="2009-10" db="EMBL/GenBank/DDBJ databases">
        <authorList>
            <person name="Weinstock G."/>
            <person name="Sodergren E."/>
            <person name="Clifton S."/>
            <person name="Fulton L."/>
            <person name="Fulton B."/>
            <person name="Courtney L."/>
            <person name="Fronick C."/>
            <person name="Harrison M."/>
            <person name="Strong C."/>
            <person name="Farmer C."/>
            <person name="Delahaunty K."/>
            <person name="Markovic C."/>
            <person name="Hall O."/>
            <person name="Minx P."/>
            <person name="Tomlinson C."/>
            <person name="Mitreva M."/>
            <person name="Nelson J."/>
            <person name="Hou S."/>
            <person name="Wollam A."/>
            <person name="Pepin K.H."/>
            <person name="Johnson M."/>
            <person name="Bhonagiri V."/>
            <person name="Nash W.E."/>
            <person name="Warren W."/>
            <person name="Chinwalla A."/>
            <person name="Mardis E.R."/>
            <person name="Wilson R.K."/>
        </authorList>
    </citation>
    <scope>NUCLEOTIDE SEQUENCE [LARGE SCALE GENOMIC DNA]</scope>
    <source>
        <strain evidence="1">ATCC 700122</strain>
    </source>
</reference>
<proteinExistence type="predicted"/>
<accession>D0WH68</accession>
<comment type="caution">
    <text evidence="1">The sequence shown here is derived from an EMBL/GenBank/DDBJ whole genome shotgun (WGS) entry which is preliminary data.</text>
</comment>
<name>D0WH68_SLAES</name>
<sequence length="60" mass="6835">MVLNWGNQGNIRLRSLLADTVRLDSLDTGDLSHRHVGGKRFGTDEWESHLNRCFARAGKR</sequence>
<evidence type="ECO:0000313" key="2">
    <source>
        <dbReference type="Proteomes" id="UP000006001"/>
    </source>
</evidence>
<dbReference type="AlphaFoldDB" id="D0WH68"/>
<gene>
    <name evidence="1" type="ORF">HMPREF0762_01100</name>
</gene>
<evidence type="ECO:0000313" key="1">
    <source>
        <dbReference type="EMBL" id="EEZ61032.1"/>
    </source>
</evidence>
<protein>
    <submittedName>
        <fullName evidence="1">Uncharacterized protein</fullName>
    </submittedName>
</protein>
<dbReference type="STRING" id="649764.HMPREF0762_01100"/>
<organism evidence="1 2">
    <name type="scientific">Slackia exigua (strain ATCC 700122 / DSM 15923 / CIP 105133 / JCM 11022 / KCTC 5966 / S-7)</name>
    <dbReference type="NCBI Taxonomy" id="649764"/>
    <lineage>
        <taxon>Bacteria</taxon>
        <taxon>Bacillati</taxon>
        <taxon>Actinomycetota</taxon>
        <taxon>Coriobacteriia</taxon>
        <taxon>Eggerthellales</taxon>
        <taxon>Eggerthellaceae</taxon>
        <taxon>Slackia</taxon>
    </lineage>
</organism>